<protein>
    <recommendedName>
        <fullName evidence="3">Anti-sigma factor NepR domain-containing protein</fullName>
    </recommendedName>
</protein>
<organism evidence="1 2">
    <name type="scientific">Streptomyces fimbriatus</name>
    <dbReference type="NCBI Taxonomy" id="68197"/>
    <lineage>
        <taxon>Bacteria</taxon>
        <taxon>Bacillati</taxon>
        <taxon>Actinomycetota</taxon>
        <taxon>Actinomycetes</taxon>
        <taxon>Kitasatosporales</taxon>
        <taxon>Streptomycetaceae</taxon>
        <taxon>Streptomyces</taxon>
    </lineage>
</organism>
<evidence type="ECO:0008006" key="3">
    <source>
        <dbReference type="Google" id="ProtNLM"/>
    </source>
</evidence>
<evidence type="ECO:0000313" key="2">
    <source>
        <dbReference type="Proteomes" id="UP001596156"/>
    </source>
</evidence>
<gene>
    <name evidence="1" type="ORF">ACFPN6_23105</name>
</gene>
<dbReference type="RefSeq" id="WP_344645424.1">
    <property type="nucleotide sequence ID" value="NZ_BAAASS010000016.1"/>
</dbReference>
<dbReference type="Proteomes" id="UP001596156">
    <property type="component" value="Unassembled WGS sequence"/>
</dbReference>
<keyword evidence="2" id="KW-1185">Reference proteome</keyword>
<dbReference type="EMBL" id="JBHSKL010000029">
    <property type="protein sequence ID" value="MFC5227417.1"/>
    <property type="molecule type" value="Genomic_DNA"/>
</dbReference>
<proteinExistence type="predicted"/>
<reference evidence="2" key="1">
    <citation type="journal article" date="2019" name="Int. J. Syst. Evol. Microbiol.">
        <title>The Global Catalogue of Microorganisms (GCM) 10K type strain sequencing project: providing services to taxonomists for standard genome sequencing and annotation.</title>
        <authorList>
            <consortium name="The Broad Institute Genomics Platform"/>
            <consortium name="The Broad Institute Genome Sequencing Center for Infectious Disease"/>
            <person name="Wu L."/>
            <person name="Ma J."/>
        </authorList>
    </citation>
    <scope>NUCLEOTIDE SEQUENCE [LARGE SCALE GENOMIC DNA]</scope>
    <source>
        <strain evidence="2">CCM 8479</strain>
    </source>
</reference>
<comment type="caution">
    <text evidence="1">The sequence shown here is derived from an EMBL/GenBank/DDBJ whole genome shotgun (WGS) entry which is preliminary data.</text>
</comment>
<accession>A0ABW0DDB9</accession>
<name>A0ABW0DDB9_STRFI</name>
<evidence type="ECO:0000313" key="1">
    <source>
        <dbReference type="EMBL" id="MFC5227417.1"/>
    </source>
</evidence>
<sequence length="53" mass="5825">MSHSDLSTDALRQTMVEQLMRIMGLPDDETVAREADEVLLALDARLRAEPAAA</sequence>